<keyword evidence="10" id="KW-1185">Reference proteome</keyword>
<dbReference type="InterPro" id="IPR036188">
    <property type="entry name" value="FAD/NAD-bd_sf"/>
</dbReference>
<feature type="region of interest" description="Disordered" evidence="6">
    <location>
        <begin position="255"/>
        <end position="279"/>
    </location>
</feature>
<dbReference type="GO" id="GO:0004497">
    <property type="term" value="F:monooxygenase activity"/>
    <property type="evidence" value="ECO:0007669"/>
    <property type="project" value="UniProtKB-KW"/>
</dbReference>
<dbReference type="STRING" id="454130.A0A0U5G605"/>
<keyword evidence="3" id="KW-0274">FAD</keyword>
<keyword evidence="4" id="KW-0560">Oxidoreductase</keyword>
<dbReference type="PANTHER" id="PTHR13789">
    <property type="entry name" value="MONOOXYGENASE"/>
    <property type="match status" value="1"/>
</dbReference>
<name>A0A0U5G605_ASPCI</name>
<evidence type="ECO:0000256" key="7">
    <source>
        <dbReference type="SAM" id="Phobius"/>
    </source>
</evidence>
<organism evidence="9 10">
    <name type="scientific">Aspergillus calidoustus</name>
    <dbReference type="NCBI Taxonomy" id="454130"/>
    <lineage>
        <taxon>Eukaryota</taxon>
        <taxon>Fungi</taxon>
        <taxon>Dikarya</taxon>
        <taxon>Ascomycota</taxon>
        <taxon>Pezizomycotina</taxon>
        <taxon>Eurotiomycetes</taxon>
        <taxon>Eurotiomycetidae</taxon>
        <taxon>Eurotiales</taxon>
        <taxon>Aspergillaceae</taxon>
        <taxon>Aspergillus</taxon>
        <taxon>Aspergillus subgen. Nidulantes</taxon>
    </lineage>
</organism>
<dbReference type="Pfam" id="PF01494">
    <property type="entry name" value="FAD_binding_3"/>
    <property type="match status" value="2"/>
</dbReference>
<sequence>MPGIKKAIILGAGPTGLATALLLANRSNISVSIYEVRPAPATIGGAIGIPSNGTRLLSRLSDDGRIYAALAEKAPIVPKLVLHSASKGSVLGEADWTMYTERETGFGYMRVKRTDLMDVLLDAVRERDIDVHFGKKVVSIHDDEEGTPEGKITVRFDDGTEDTADILIGADGIHSAVRNLYVDPGVREEYTGIAATFSSVKTESLPPDLCPKNLAMHSVLTTQGLFAVIPCTPSGNELFWFFSREMPLPANAIATATSSATSESEPESQPGSDSRDGWEMRRRNEVSSFKTILLDTVSEVQGHWGATIRAIINATDSIQFYPVHRLPSGGRWTRGRCILLGDAAHAMPPHAGQGVSMALEDAFALSGLLARETTLEGVWDRYEAVRRPRVEAIAGKSETNRKVRNKTGPWGLWVKEMGIMVGMWVYWLLGLGSWGFGQGYIVYDIEKEI</sequence>
<dbReference type="EMBL" id="CDMC01000005">
    <property type="protein sequence ID" value="CEL06285.1"/>
    <property type="molecule type" value="Genomic_DNA"/>
</dbReference>
<protein>
    <recommendedName>
        <fullName evidence="8">FAD-binding domain-containing protein</fullName>
    </recommendedName>
</protein>
<feature type="domain" description="FAD-binding" evidence="8">
    <location>
        <begin position="7"/>
        <end position="241"/>
    </location>
</feature>
<proteinExistence type="inferred from homology"/>
<dbReference type="InterPro" id="IPR050493">
    <property type="entry name" value="FAD-dep_Monooxygenase_BioMet"/>
</dbReference>
<keyword evidence="7" id="KW-1133">Transmembrane helix</keyword>
<evidence type="ECO:0000256" key="2">
    <source>
        <dbReference type="ARBA" id="ARBA00022630"/>
    </source>
</evidence>
<dbReference type="PRINTS" id="PR00420">
    <property type="entry name" value="RNGMNOXGNASE"/>
</dbReference>
<reference evidence="10" key="1">
    <citation type="journal article" date="2016" name="Genome Announc.">
        <title>Draft genome sequences of fungus Aspergillus calidoustus.</title>
        <authorList>
            <person name="Horn F."/>
            <person name="Linde J."/>
            <person name="Mattern D.J."/>
            <person name="Walther G."/>
            <person name="Guthke R."/>
            <person name="Scherlach K."/>
            <person name="Martin K."/>
            <person name="Brakhage A.A."/>
            <person name="Petzke L."/>
            <person name="Valiante V."/>
        </authorList>
    </citation>
    <scope>NUCLEOTIDE SEQUENCE [LARGE SCALE GENOMIC DNA]</scope>
    <source>
        <strain evidence="10">SF006504</strain>
    </source>
</reference>
<keyword evidence="5" id="KW-0503">Monooxygenase</keyword>
<dbReference type="AlphaFoldDB" id="A0A0U5G605"/>
<dbReference type="GO" id="GO:0071949">
    <property type="term" value="F:FAD binding"/>
    <property type="evidence" value="ECO:0007669"/>
    <property type="project" value="InterPro"/>
</dbReference>
<dbReference type="OrthoDB" id="16820at2759"/>
<dbReference type="Gene3D" id="3.50.50.60">
    <property type="entry name" value="FAD/NAD(P)-binding domain"/>
    <property type="match status" value="1"/>
</dbReference>
<comment type="similarity">
    <text evidence="1">Belongs to the paxM FAD-dependent monooxygenase family.</text>
</comment>
<evidence type="ECO:0000313" key="10">
    <source>
        <dbReference type="Proteomes" id="UP000054771"/>
    </source>
</evidence>
<accession>A0A0U5G605</accession>
<dbReference type="SUPFAM" id="SSF51905">
    <property type="entry name" value="FAD/NAD(P)-binding domain"/>
    <property type="match status" value="1"/>
</dbReference>
<keyword evidence="2" id="KW-0285">Flavoprotein</keyword>
<evidence type="ECO:0000256" key="3">
    <source>
        <dbReference type="ARBA" id="ARBA00022827"/>
    </source>
</evidence>
<feature type="domain" description="FAD-binding" evidence="8">
    <location>
        <begin position="331"/>
        <end position="394"/>
    </location>
</feature>
<evidence type="ECO:0000313" key="9">
    <source>
        <dbReference type="EMBL" id="CEL06285.1"/>
    </source>
</evidence>
<dbReference type="InterPro" id="IPR002938">
    <property type="entry name" value="FAD-bd"/>
</dbReference>
<dbReference type="PANTHER" id="PTHR13789:SF309">
    <property type="entry name" value="PUTATIVE (AFU_ORTHOLOGUE AFUA_6G14510)-RELATED"/>
    <property type="match status" value="1"/>
</dbReference>
<gene>
    <name evidence="9" type="ORF">ASPCAL07391</name>
</gene>
<evidence type="ECO:0000256" key="5">
    <source>
        <dbReference type="ARBA" id="ARBA00023033"/>
    </source>
</evidence>
<dbReference type="OMA" id="MYTERET"/>
<keyword evidence="7" id="KW-0472">Membrane</keyword>
<evidence type="ECO:0000256" key="6">
    <source>
        <dbReference type="SAM" id="MobiDB-lite"/>
    </source>
</evidence>
<feature type="transmembrane region" description="Helical" evidence="7">
    <location>
        <begin position="424"/>
        <end position="443"/>
    </location>
</feature>
<evidence type="ECO:0000256" key="1">
    <source>
        <dbReference type="ARBA" id="ARBA00007992"/>
    </source>
</evidence>
<keyword evidence="7" id="KW-0812">Transmembrane</keyword>
<evidence type="ECO:0000256" key="4">
    <source>
        <dbReference type="ARBA" id="ARBA00023002"/>
    </source>
</evidence>
<evidence type="ECO:0000259" key="8">
    <source>
        <dbReference type="Pfam" id="PF01494"/>
    </source>
</evidence>
<dbReference type="Proteomes" id="UP000054771">
    <property type="component" value="Unassembled WGS sequence"/>
</dbReference>